<feature type="compositionally biased region" description="Basic and acidic residues" evidence="1">
    <location>
        <begin position="12"/>
        <end position="32"/>
    </location>
</feature>
<protein>
    <submittedName>
        <fullName evidence="2">Uncharacterized protein</fullName>
    </submittedName>
</protein>
<evidence type="ECO:0000313" key="3">
    <source>
        <dbReference type="Proteomes" id="UP000293613"/>
    </source>
</evidence>
<feature type="region of interest" description="Disordered" evidence="1">
    <location>
        <begin position="1"/>
        <end position="32"/>
    </location>
</feature>
<evidence type="ECO:0000313" key="2">
    <source>
        <dbReference type="EMBL" id="RYM92749.1"/>
    </source>
</evidence>
<sequence length="32" mass="3626">MSQITQGMTAYLEEHVSDDAGRRSQRAESEEI</sequence>
<evidence type="ECO:0000256" key="1">
    <source>
        <dbReference type="SAM" id="MobiDB-lite"/>
    </source>
</evidence>
<name>A0A8B3RGN8_BIFAN</name>
<comment type="caution">
    <text evidence="2">The sequence shown here is derived from an EMBL/GenBank/DDBJ whole genome shotgun (WGS) entry which is preliminary data.</text>
</comment>
<accession>A0A8B3RGN8</accession>
<gene>
    <name evidence="2" type="ORF">PG2011B_1522</name>
</gene>
<proteinExistence type="predicted"/>
<reference evidence="2 3" key="1">
    <citation type="journal article" date="2019" name="Appl. Environ. Microbiol.">
        <title>Dissecting the evolutionary development of the Bifidobacterium animalis species through comparative genomics analyses.</title>
        <authorList>
            <person name="Lugli G.A."/>
            <person name="Mancino W."/>
            <person name="Milani C."/>
            <person name="Duranti S."/>
            <person name="Mancabelli L."/>
            <person name="Napoli S."/>
            <person name="Mangifesta M."/>
            <person name="Viappiani A."/>
            <person name="Anzalone R."/>
            <person name="Longhi G."/>
            <person name="van Sinderen D."/>
            <person name="Ventura M."/>
            <person name="Turroni F."/>
        </authorList>
    </citation>
    <scope>NUCLEOTIDE SEQUENCE [LARGE SCALE GENOMIC DNA]</scope>
    <source>
        <strain evidence="2 3">2011B</strain>
    </source>
</reference>
<dbReference type="EMBL" id="RSCO01000035">
    <property type="protein sequence ID" value="RYM92749.1"/>
    <property type="molecule type" value="Genomic_DNA"/>
</dbReference>
<dbReference type="Proteomes" id="UP000293613">
    <property type="component" value="Unassembled WGS sequence"/>
</dbReference>
<organism evidence="2 3">
    <name type="scientific">Bifidobacterium animalis subsp. lactis</name>
    <name type="common">Bifidobacterium lactis</name>
    <dbReference type="NCBI Taxonomy" id="302911"/>
    <lineage>
        <taxon>Bacteria</taxon>
        <taxon>Bacillati</taxon>
        <taxon>Actinomycetota</taxon>
        <taxon>Actinomycetes</taxon>
        <taxon>Bifidobacteriales</taxon>
        <taxon>Bifidobacteriaceae</taxon>
        <taxon>Bifidobacterium</taxon>
    </lineage>
</organism>
<dbReference type="AlphaFoldDB" id="A0A8B3RGN8"/>